<reference evidence="1 2" key="2">
    <citation type="journal article" date="2011" name="J. Antibiot.">
        <title>Furaquinocins I and J: novel polyketide isoprenoid hybrid compounds from Streptomyces reveromyceticus SN-593.</title>
        <authorList>
            <person name="Panthee S."/>
            <person name="Takahashi S."/>
            <person name="Takagi H."/>
            <person name="Nogawa T."/>
            <person name="Oowada E."/>
            <person name="Uramoto M."/>
            <person name="Osada H."/>
        </authorList>
    </citation>
    <scope>NUCLEOTIDE SEQUENCE [LARGE SCALE GENOMIC DNA]</scope>
    <source>
        <strain evidence="1 2">SN-593</strain>
    </source>
</reference>
<protein>
    <submittedName>
        <fullName evidence="1">Uncharacterized protein</fullName>
    </submittedName>
</protein>
<keyword evidence="2" id="KW-1185">Reference proteome</keyword>
<dbReference type="AlphaFoldDB" id="A0A7U3UQN8"/>
<dbReference type="EMBL" id="AP018365">
    <property type="protein sequence ID" value="BBA96888.1"/>
    <property type="molecule type" value="Genomic_DNA"/>
</dbReference>
<dbReference type="RefSeq" id="WP_202233257.1">
    <property type="nucleotide sequence ID" value="NZ_AP018365.1"/>
</dbReference>
<proteinExistence type="predicted"/>
<evidence type="ECO:0000313" key="1">
    <source>
        <dbReference type="EMBL" id="BBA96888.1"/>
    </source>
</evidence>
<reference evidence="1 2" key="1">
    <citation type="journal article" date="2010" name="J. Bacteriol.">
        <title>Biochemical characterization of a novel indole prenyltransferase from Streptomyces sp. SN-593.</title>
        <authorList>
            <person name="Takahashi S."/>
            <person name="Takagi H."/>
            <person name="Toyoda A."/>
            <person name="Uramoto M."/>
            <person name="Nogawa T."/>
            <person name="Ueki M."/>
            <person name="Sakaki Y."/>
            <person name="Osada H."/>
        </authorList>
    </citation>
    <scope>NUCLEOTIDE SEQUENCE [LARGE SCALE GENOMIC DNA]</scope>
    <source>
        <strain evidence="1 2">SN-593</strain>
    </source>
</reference>
<accession>A0A7U3UQN8</accession>
<evidence type="ECO:0000313" key="2">
    <source>
        <dbReference type="Proteomes" id="UP000595703"/>
    </source>
</evidence>
<dbReference type="Proteomes" id="UP000595703">
    <property type="component" value="Chromosome"/>
</dbReference>
<reference evidence="1 2" key="4">
    <citation type="journal article" date="2020" name="Sci. Rep.">
        <title>beta-carboline chemical signals induce reveromycin production through a LuxR family regulator in Streptomyces sp. SN-593.</title>
        <authorList>
            <person name="Panthee S."/>
            <person name="Kito N."/>
            <person name="Hayashi T."/>
            <person name="Shimizu T."/>
            <person name="Ishikawa J."/>
            <person name="Hamamoto H."/>
            <person name="Osada H."/>
            <person name="Takahashi S."/>
        </authorList>
    </citation>
    <scope>NUCLEOTIDE SEQUENCE [LARGE SCALE GENOMIC DNA]</scope>
    <source>
        <strain evidence="1 2">SN-593</strain>
    </source>
</reference>
<organism evidence="1 2">
    <name type="scientific">Actinacidiphila reveromycinica</name>
    <dbReference type="NCBI Taxonomy" id="659352"/>
    <lineage>
        <taxon>Bacteria</taxon>
        <taxon>Bacillati</taxon>
        <taxon>Actinomycetota</taxon>
        <taxon>Actinomycetes</taxon>
        <taxon>Kitasatosporales</taxon>
        <taxon>Streptomycetaceae</taxon>
        <taxon>Actinacidiphila</taxon>
    </lineage>
</organism>
<dbReference type="KEGG" id="arev:RVR_2391"/>
<reference evidence="1 2" key="3">
    <citation type="journal article" date="2011" name="Nat. Chem. Biol.">
        <title>Reveromycin A biosynthesis uses RevG and RevJ for stereospecific spiroacetal formation.</title>
        <authorList>
            <person name="Takahashi S."/>
            <person name="Toyoda A."/>
            <person name="Sekiyama Y."/>
            <person name="Takagi H."/>
            <person name="Nogawa T."/>
            <person name="Uramoto M."/>
            <person name="Suzuki R."/>
            <person name="Koshino H."/>
            <person name="Kumano T."/>
            <person name="Panthee S."/>
            <person name="Dairi T."/>
            <person name="Ishikawa J."/>
            <person name="Ikeda H."/>
            <person name="Sakaki Y."/>
            <person name="Osada H."/>
        </authorList>
    </citation>
    <scope>NUCLEOTIDE SEQUENCE [LARGE SCALE GENOMIC DNA]</scope>
    <source>
        <strain evidence="1 2">SN-593</strain>
    </source>
</reference>
<sequence>MSGPEWAVPYIVMRDGEEPVPETMISIRYGRGGKPVGLCYRDEMTGDRDDRGVLWARTSQNRSLDNRLVGKPYFAKMHPARQRETMSMLRCQVCHAPASRTEHGYLFVARKPAPGTEVEGMLTGQPPVCLPHAVAAIERCSFLAEQGYVLLRSRVPRLYGVLAATYGIRDDHALAPLPTPIGPNGEDAPVPYTRRDVTPWLLASQLVRRLTDVTTVDIDRELADHTVTAGPVEARGRHA</sequence>
<gene>
    <name evidence="1" type="ORF">RVR_2391</name>
</gene>
<name>A0A7U3UQN8_9ACTN</name>